<dbReference type="SUPFAM" id="SSF52540">
    <property type="entry name" value="P-loop containing nucleoside triphosphate hydrolases"/>
    <property type="match status" value="1"/>
</dbReference>
<feature type="compositionally biased region" description="Low complexity" evidence="1">
    <location>
        <begin position="219"/>
        <end position="228"/>
    </location>
</feature>
<evidence type="ECO:0000313" key="3">
    <source>
        <dbReference type="EMBL" id="SLN62930.1"/>
    </source>
</evidence>
<accession>A0A1X6ZXR8</accession>
<dbReference type="InterPro" id="IPR024628">
    <property type="entry name" value="Sulfotransferase_Stf0_dom"/>
</dbReference>
<dbReference type="InterPro" id="IPR027417">
    <property type="entry name" value="P-loop_NTPase"/>
</dbReference>
<protein>
    <submittedName>
        <fullName evidence="3">Stf0 sulfotransferase</fullName>
    </submittedName>
</protein>
<gene>
    <name evidence="3" type="ORF">PSM7751_03214</name>
</gene>
<evidence type="ECO:0000256" key="1">
    <source>
        <dbReference type="SAM" id="MobiDB-lite"/>
    </source>
</evidence>
<dbReference type="RefSeq" id="WP_085889223.1">
    <property type="nucleotide sequence ID" value="NZ_FWFN01000006.1"/>
</dbReference>
<feature type="region of interest" description="Disordered" evidence="1">
    <location>
        <begin position="219"/>
        <end position="252"/>
    </location>
</feature>
<dbReference type="EMBL" id="FWFN01000006">
    <property type="protein sequence ID" value="SLN62930.1"/>
    <property type="molecule type" value="Genomic_DNA"/>
</dbReference>
<dbReference type="PIRSF" id="PIRSF021497">
    <property type="entry name" value="Sulphotransferase_Stf0"/>
    <property type="match status" value="1"/>
</dbReference>
<dbReference type="GO" id="GO:0016740">
    <property type="term" value="F:transferase activity"/>
    <property type="evidence" value="ECO:0007669"/>
    <property type="project" value="UniProtKB-KW"/>
</dbReference>
<reference evidence="3 4" key="1">
    <citation type="submission" date="2017-03" db="EMBL/GenBank/DDBJ databases">
        <authorList>
            <person name="Afonso C.L."/>
            <person name="Miller P.J."/>
            <person name="Scott M.A."/>
            <person name="Spackman E."/>
            <person name="Goraichik I."/>
            <person name="Dimitrov K.M."/>
            <person name="Suarez D.L."/>
            <person name="Swayne D.E."/>
        </authorList>
    </citation>
    <scope>NUCLEOTIDE SEQUENCE [LARGE SCALE GENOMIC DNA]</scope>
    <source>
        <strain evidence="3 4">CECT 7751</strain>
    </source>
</reference>
<dbReference type="InterPro" id="IPR015124">
    <property type="entry name" value="Stf0"/>
</dbReference>
<feature type="compositionally biased region" description="Basic and acidic residues" evidence="1">
    <location>
        <begin position="240"/>
        <end position="252"/>
    </location>
</feature>
<keyword evidence="4" id="KW-1185">Reference proteome</keyword>
<dbReference type="Gene3D" id="3.40.50.300">
    <property type="entry name" value="P-loop containing nucleotide triphosphate hydrolases"/>
    <property type="match status" value="1"/>
</dbReference>
<organism evidence="3 4">
    <name type="scientific">Pseudooceanicola marinus</name>
    <dbReference type="NCBI Taxonomy" id="396013"/>
    <lineage>
        <taxon>Bacteria</taxon>
        <taxon>Pseudomonadati</taxon>
        <taxon>Pseudomonadota</taxon>
        <taxon>Alphaproteobacteria</taxon>
        <taxon>Rhodobacterales</taxon>
        <taxon>Paracoccaceae</taxon>
        <taxon>Pseudooceanicola</taxon>
    </lineage>
</organism>
<evidence type="ECO:0000259" key="2">
    <source>
        <dbReference type="Pfam" id="PF09037"/>
    </source>
</evidence>
<dbReference type="OrthoDB" id="5562925at2"/>
<dbReference type="AlphaFoldDB" id="A0A1X6ZXR8"/>
<proteinExistence type="predicted"/>
<evidence type="ECO:0000313" key="4">
    <source>
        <dbReference type="Proteomes" id="UP000193963"/>
    </source>
</evidence>
<name>A0A1X6ZXR8_9RHOB</name>
<dbReference type="Pfam" id="PF09037">
    <property type="entry name" value="Sulphotransf"/>
    <property type="match status" value="1"/>
</dbReference>
<sequence length="252" mass="27485">MIDGYILCSSPRSGATLLTNMLRDSGVAGWPGAYVRGAGMRARLHSMEAEVPGDVTAAELAREGYRLARAKGTRDGIFALRLQPSSLATFRLALKALHPDQPNDAARIAADMGRHRIIYLRRADLLGRAVSMLRTLQTGYWYEDAEGNETDGTAPDSIPVYDRTAIAGKMEQFAEMDATWESWFASEGIEPILLEYDDLAADPEGVLARLLTELGLDPAAAEGAAPAPEQVPDAGDDESRDWIRRFQEDTMA</sequence>
<feature type="domain" description="Sulphotransferase Stf0" evidence="2">
    <location>
        <begin position="5"/>
        <end position="249"/>
    </location>
</feature>
<keyword evidence="3" id="KW-0808">Transferase</keyword>
<dbReference type="Proteomes" id="UP000193963">
    <property type="component" value="Unassembled WGS sequence"/>
</dbReference>